<gene>
    <name evidence="3" type="ORF">K8I29_06630</name>
</gene>
<dbReference type="Pfam" id="PF00563">
    <property type="entry name" value="EAL"/>
    <property type="match status" value="1"/>
</dbReference>
<feature type="non-terminal residue" evidence="3">
    <location>
        <position position="1"/>
    </location>
</feature>
<reference evidence="3" key="1">
    <citation type="journal article" date="2021" name="bioRxiv">
        <title>Unraveling nitrogen, sulfur and carbon metabolic pathways and microbial community transcriptional responses to substrate deprivation and toxicity stresses in a bioreactor mimicking anoxic brackish coastal sediment conditions.</title>
        <authorList>
            <person name="Martins P.D."/>
            <person name="Echeveste M.J."/>
            <person name="Arshad A."/>
            <person name="Kurth J."/>
            <person name="Ouboter H."/>
            <person name="Jetten M.S.M."/>
            <person name="Welte C.U."/>
        </authorList>
    </citation>
    <scope>NUCLEOTIDE SEQUENCE</scope>
    <source>
        <strain evidence="3">MAG_39</strain>
    </source>
</reference>
<feature type="domain" description="EAL" evidence="1">
    <location>
        <begin position="134"/>
        <end position="388"/>
    </location>
</feature>
<dbReference type="InterPro" id="IPR052155">
    <property type="entry name" value="Biofilm_reg_signaling"/>
</dbReference>
<protein>
    <submittedName>
        <fullName evidence="3">Bifunctional diguanylate cyclase/phosphodiesterase</fullName>
    </submittedName>
</protein>
<dbReference type="InterPro" id="IPR043128">
    <property type="entry name" value="Rev_trsase/Diguanyl_cyclase"/>
</dbReference>
<dbReference type="FunFam" id="3.20.20.450:FF:000001">
    <property type="entry name" value="Cyclic di-GMP phosphodiesterase yahA"/>
    <property type="match status" value="1"/>
</dbReference>
<dbReference type="InterPro" id="IPR035919">
    <property type="entry name" value="EAL_sf"/>
</dbReference>
<evidence type="ECO:0000259" key="1">
    <source>
        <dbReference type="PROSITE" id="PS50883"/>
    </source>
</evidence>
<dbReference type="Pfam" id="PF00990">
    <property type="entry name" value="GGDEF"/>
    <property type="match status" value="1"/>
</dbReference>
<dbReference type="InterPro" id="IPR001633">
    <property type="entry name" value="EAL_dom"/>
</dbReference>
<evidence type="ECO:0000259" key="2">
    <source>
        <dbReference type="PROSITE" id="PS50887"/>
    </source>
</evidence>
<dbReference type="Gene3D" id="3.30.70.270">
    <property type="match status" value="1"/>
</dbReference>
<evidence type="ECO:0000313" key="3">
    <source>
        <dbReference type="EMBL" id="MBZ0155876.1"/>
    </source>
</evidence>
<dbReference type="SMART" id="SM00052">
    <property type="entry name" value="EAL"/>
    <property type="match status" value="1"/>
</dbReference>
<dbReference type="EMBL" id="JAIOIV010000051">
    <property type="protein sequence ID" value="MBZ0155876.1"/>
    <property type="molecule type" value="Genomic_DNA"/>
</dbReference>
<dbReference type="AlphaFoldDB" id="A0A953J422"/>
<accession>A0A953J422</accession>
<proteinExistence type="predicted"/>
<feature type="domain" description="GGDEF" evidence="2">
    <location>
        <begin position="1"/>
        <end position="125"/>
    </location>
</feature>
<dbReference type="SUPFAM" id="SSF55073">
    <property type="entry name" value="Nucleotide cyclase"/>
    <property type="match status" value="1"/>
</dbReference>
<evidence type="ECO:0000313" key="4">
    <source>
        <dbReference type="Proteomes" id="UP000705867"/>
    </source>
</evidence>
<dbReference type="PROSITE" id="PS50887">
    <property type="entry name" value="GGDEF"/>
    <property type="match status" value="1"/>
</dbReference>
<dbReference type="InterPro" id="IPR000160">
    <property type="entry name" value="GGDEF_dom"/>
</dbReference>
<dbReference type="InterPro" id="IPR029787">
    <property type="entry name" value="Nucleotide_cyclase"/>
</dbReference>
<reference evidence="3" key="2">
    <citation type="submission" date="2021-08" db="EMBL/GenBank/DDBJ databases">
        <authorList>
            <person name="Dalcin Martins P."/>
        </authorList>
    </citation>
    <scope>NUCLEOTIDE SEQUENCE</scope>
    <source>
        <strain evidence="3">MAG_39</strain>
    </source>
</reference>
<organism evidence="3 4">
    <name type="scientific">Candidatus Nitrobium versatile</name>
    <dbReference type="NCBI Taxonomy" id="2884831"/>
    <lineage>
        <taxon>Bacteria</taxon>
        <taxon>Pseudomonadati</taxon>
        <taxon>Nitrospirota</taxon>
        <taxon>Nitrospiria</taxon>
        <taxon>Nitrospirales</taxon>
        <taxon>Nitrospiraceae</taxon>
        <taxon>Candidatus Nitrobium</taxon>
    </lineage>
</organism>
<dbReference type="SUPFAM" id="SSF141868">
    <property type="entry name" value="EAL domain-like"/>
    <property type="match status" value="1"/>
</dbReference>
<dbReference type="NCBIfam" id="TIGR00254">
    <property type="entry name" value="GGDEF"/>
    <property type="match status" value="1"/>
</dbReference>
<dbReference type="PANTHER" id="PTHR44757:SF2">
    <property type="entry name" value="BIOFILM ARCHITECTURE MAINTENANCE PROTEIN MBAA"/>
    <property type="match status" value="1"/>
</dbReference>
<dbReference type="PANTHER" id="PTHR44757">
    <property type="entry name" value="DIGUANYLATE CYCLASE DGCP"/>
    <property type="match status" value="1"/>
</dbReference>
<dbReference type="PROSITE" id="PS50883">
    <property type="entry name" value="EAL"/>
    <property type="match status" value="1"/>
</dbReference>
<dbReference type="CDD" id="cd01948">
    <property type="entry name" value="EAL"/>
    <property type="match status" value="1"/>
</dbReference>
<dbReference type="Proteomes" id="UP000705867">
    <property type="component" value="Unassembled WGS sequence"/>
</dbReference>
<dbReference type="CDD" id="cd01949">
    <property type="entry name" value="GGDEF"/>
    <property type="match status" value="1"/>
</dbReference>
<dbReference type="Gene3D" id="3.20.20.450">
    <property type="entry name" value="EAL domain"/>
    <property type="match status" value="1"/>
</dbReference>
<comment type="caution">
    <text evidence="3">The sequence shown here is derived from an EMBL/GenBank/DDBJ whole genome shotgun (WGS) entry which is preliminary data.</text>
</comment>
<sequence>LDRFKEVNDTLGHEAGDALLKEVARRLRANIRESDTVARIGGDEFNIILTNISHAEDVTISAQKIMGSFQKPYLIAAHEFHLTTSIGISIYPDDSEEMDTLFRYADIAMYHAKERGKNTYEFYNSALNTRSIERNKMECLLRQTLDRGELMVYYQPLVDIKTRKIIGAEALVRWQHPELGLLEPQYFIPLAEETGLVTAVNEWVLRSVCVQLRSWRNAGLPSLSITVNLSARQFQNPELIATLLKTVDETGVPPECLNFEITESMAMSAIERTAPYLRELTERGMHISIDDFGTGFSSLNYLKRLPIEKLKIDKSFIRNIASDPDDRVIISAVTAMAHTLQMKVIAEGVETEEQLSFLRSIRCDEGQGYLFSRPLPAGEFRELIDLRA</sequence>
<dbReference type="SMART" id="SM00267">
    <property type="entry name" value="GGDEF"/>
    <property type="match status" value="1"/>
</dbReference>
<name>A0A953J422_9BACT</name>